<dbReference type="PANTHER" id="PTHR37171">
    <property type="entry name" value="SERINE/THREONINE-PROTEIN KINASE YRZF-RELATED"/>
    <property type="match status" value="1"/>
</dbReference>
<comment type="caution">
    <text evidence="1">The sequence shown here is derived from an EMBL/GenBank/DDBJ whole genome shotgun (WGS) entry which is preliminary data.</text>
</comment>
<dbReference type="Gene3D" id="1.10.510.10">
    <property type="entry name" value="Transferase(Phosphotransferase) domain 1"/>
    <property type="match status" value="1"/>
</dbReference>
<accession>A0A5J4JIW0</accession>
<protein>
    <submittedName>
        <fullName evidence="1">Serine/threonine protein kinase</fullName>
    </submittedName>
</protein>
<name>A0A5J4JIW0_9BACI</name>
<reference evidence="1 2" key="1">
    <citation type="submission" date="2019-09" db="EMBL/GenBank/DDBJ databases">
        <title>Draft genome sequence of Bacillus sp. JC-7.</title>
        <authorList>
            <person name="Tanaka N."/>
            <person name="Shiwa Y."/>
            <person name="Fujita N."/>
            <person name="Tanasupawat S."/>
        </authorList>
    </citation>
    <scope>NUCLEOTIDE SEQUENCE [LARGE SCALE GENOMIC DNA]</scope>
    <source>
        <strain evidence="1 2">JC-7</strain>
    </source>
</reference>
<dbReference type="Proteomes" id="UP000391919">
    <property type="component" value="Unassembled WGS sequence"/>
</dbReference>
<gene>
    <name evidence="1" type="ORF">BpJC7_25120</name>
</gene>
<dbReference type="InterPro" id="IPR011009">
    <property type="entry name" value="Kinase-like_dom_sf"/>
</dbReference>
<dbReference type="SUPFAM" id="SSF56112">
    <property type="entry name" value="Protein kinase-like (PK-like)"/>
    <property type="match status" value="1"/>
</dbReference>
<evidence type="ECO:0000313" key="2">
    <source>
        <dbReference type="Proteomes" id="UP000391919"/>
    </source>
</evidence>
<keyword evidence="1" id="KW-0808">Transferase</keyword>
<dbReference type="EMBL" id="BKZQ01000039">
    <property type="protein sequence ID" value="GER71209.1"/>
    <property type="molecule type" value="Genomic_DNA"/>
</dbReference>
<keyword evidence="1" id="KW-0418">Kinase</keyword>
<dbReference type="AlphaFoldDB" id="A0A5J4JIW0"/>
<evidence type="ECO:0000313" key="1">
    <source>
        <dbReference type="EMBL" id="GER71209.1"/>
    </source>
</evidence>
<proteinExistence type="predicted"/>
<dbReference type="GO" id="GO:0004674">
    <property type="term" value="F:protein serine/threonine kinase activity"/>
    <property type="evidence" value="ECO:0007669"/>
    <property type="project" value="UniProtKB-KW"/>
</dbReference>
<dbReference type="PANTHER" id="PTHR37171:SF1">
    <property type="entry name" value="SERINE_THREONINE-PROTEIN KINASE YRZF-RELATED"/>
    <property type="match status" value="1"/>
</dbReference>
<dbReference type="InterPro" id="IPR052396">
    <property type="entry name" value="Meiotic_Drive_Suppr_Kinase"/>
</dbReference>
<sequence>MNEQFRKMVEEELLKHIMLESKNPHDPIIAKYVPDGWSCIGTGNYAAVFSHPSQPDWVVKVMRKNAGLLEKEAEVYNRLGDHPAYSKCIYQGKNYLVLKKLKGITLYDAIAKGIRIPESVIKDINEALEYAKQKGLNPYDVHAKNVMMKDGKGYVVDVSDFYKKGKDDKWDDFVKAYYKIYLKTLYKFQLKIPYKVLDLIRHSYRLYKNIKRSVPIEEKFKIYHGSS</sequence>
<keyword evidence="1" id="KW-0723">Serine/threonine-protein kinase</keyword>
<keyword evidence="2" id="KW-1185">Reference proteome</keyword>
<organism evidence="1 2">
    <name type="scientific">Weizmannia acidilactici</name>
    <dbReference type="NCBI Taxonomy" id="2607726"/>
    <lineage>
        <taxon>Bacteria</taxon>
        <taxon>Bacillati</taxon>
        <taxon>Bacillota</taxon>
        <taxon>Bacilli</taxon>
        <taxon>Bacillales</taxon>
        <taxon>Bacillaceae</taxon>
        <taxon>Heyndrickxia</taxon>
    </lineage>
</organism>
<dbReference type="RefSeq" id="WP_151681700.1">
    <property type="nucleotide sequence ID" value="NZ_BKZQ01000039.1"/>
</dbReference>